<evidence type="ECO:0000313" key="1">
    <source>
        <dbReference type="EMBL" id="EIQ07438.1"/>
    </source>
</evidence>
<reference evidence="1 2" key="1">
    <citation type="submission" date="2012-03" db="EMBL/GenBank/DDBJ databases">
        <authorList>
            <person name="Rasko D."/>
            <person name="Redman J."/>
            <person name="Daugherty S.C."/>
            <person name="Tallon L."/>
            <person name="Sadzewicz L."/>
            <person name="Jones K."/>
            <person name="Santana-Cruz I."/>
            <person name="Liu X."/>
        </authorList>
    </citation>
    <scope>NUCLEOTIDE SEQUENCE [LARGE SCALE GENOMIC DNA]</scope>
    <source>
        <strain evidence="1 2">CCH060</strain>
    </source>
</reference>
<gene>
    <name evidence="1" type="ORF">SFCCH060_3775</name>
</gene>
<proteinExistence type="predicted"/>
<name>A0A6N3R3U6_SHIFL</name>
<accession>A0A6N3R3U6</accession>
<sequence>MQSMPLPVSTIGKQRLMMSANCFGVRLCPWWCRCGIP</sequence>
<organism evidence="1 2">
    <name type="scientific">Shigella flexneri CCH060</name>
    <dbReference type="NCBI Taxonomy" id="754091"/>
    <lineage>
        <taxon>Bacteria</taxon>
        <taxon>Pseudomonadati</taxon>
        <taxon>Pseudomonadota</taxon>
        <taxon>Gammaproteobacteria</taxon>
        <taxon>Enterobacterales</taxon>
        <taxon>Enterobacteriaceae</taxon>
        <taxon>Shigella</taxon>
    </lineage>
</organism>
<dbReference type="EMBL" id="AKMW01000063">
    <property type="protein sequence ID" value="EIQ07438.1"/>
    <property type="molecule type" value="Genomic_DNA"/>
</dbReference>
<dbReference type="Proteomes" id="UP000005406">
    <property type="component" value="Unassembled WGS sequence"/>
</dbReference>
<protein>
    <submittedName>
        <fullName evidence="1">Uncharacterized protein</fullName>
    </submittedName>
</protein>
<evidence type="ECO:0000313" key="2">
    <source>
        <dbReference type="Proteomes" id="UP000005406"/>
    </source>
</evidence>
<comment type="caution">
    <text evidence="1">The sequence shown here is derived from an EMBL/GenBank/DDBJ whole genome shotgun (WGS) entry which is preliminary data.</text>
</comment>
<dbReference type="AlphaFoldDB" id="A0A6N3R3U6"/>